<dbReference type="Proteomes" id="UP000605970">
    <property type="component" value="Unassembled WGS sequence"/>
</dbReference>
<evidence type="ECO:0000313" key="3">
    <source>
        <dbReference type="Proteomes" id="UP000605970"/>
    </source>
</evidence>
<keyword evidence="1" id="KW-0812">Transmembrane</keyword>
<evidence type="ECO:0000313" key="2">
    <source>
        <dbReference type="EMBL" id="KAF7635719.1"/>
    </source>
</evidence>
<proteinExistence type="predicted"/>
<sequence length="340" mass="38945">MKSGCNTECGVNRRSNGNFNRGCGECPSKTCKTCKGNLCNDGKNFPYFCMSSEGKNVKECSKSECYIARIDEQHGENIIRQYHYDCGKCPTEIHDLSYIKTPNDLFLLNKLKQINMKNVQCAQCNNSPNCNSNDFFKHQMFCWEKNVNEWEAKKGNRVCEKETCFVGVEEMVKGLVQGCGKCSDFKNLKKCNNCSTFLCNKETILPTPIKCFHLNPHFQPYKMREKKCDHVFQSCYIARDVFGRAEQNCGDCPKQLKYQSCKTCNKTDFCNVETLLPLTTTTEIIITNKKTSKKHTTSIGNITTKHSIIFKSSTESNKYLNNFAIIFIYLLITIFKSFLI</sequence>
<keyword evidence="1" id="KW-0472">Membrane</keyword>
<name>A0A8S9ZRF3_9BILA</name>
<protein>
    <submittedName>
        <fullName evidence="2">Uncharacterized protein</fullName>
    </submittedName>
</protein>
<dbReference type="EMBL" id="JABEBT010000038">
    <property type="protein sequence ID" value="KAF7635719.1"/>
    <property type="molecule type" value="Genomic_DNA"/>
</dbReference>
<comment type="caution">
    <text evidence="2">The sequence shown here is derived from an EMBL/GenBank/DDBJ whole genome shotgun (WGS) entry which is preliminary data.</text>
</comment>
<organism evidence="2 3">
    <name type="scientific">Meloidogyne graminicola</name>
    <dbReference type="NCBI Taxonomy" id="189291"/>
    <lineage>
        <taxon>Eukaryota</taxon>
        <taxon>Metazoa</taxon>
        <taxon>Ecdysozoa</taxon>
        <taxon>Nematoda</taxon>
        <taxon>Chromadorea</taxon>
        <taxon>Rhabditida</taxon>
        <taxon>Tylenchina</taxon>
        <taxon>Tylenchomorpha</taxon>
        <taxon>Tylenchoidea</taxon>
        <taxon>Meloidogynidae</taxon>
        <taxon>Meloidogyninae</taxon>
        <taxon>Meloidogyne</taxon>
    </lineage>
</organism>
<accession>A0A8S9ZRF3</accession>
<keyword evidence="3" id="KW-1185">Reference proteome</keyword>
<evidence type="ECO:0000256" key="1">
    <source>
        <dbReference type="SAM" id="Phobius"/>
    </source>
</evidence>
<keyword evidence="1" id="KW-1133">Transmembrane helix</keyword>
<dbReference type="AlphaFoldDB" id="A0A8S9ZRF3"/>
<gene>
    <name evidence="2" type="ORF">Mgra_00004811</name>
</gene>
<feature type="transmembrane region" description="Helical" evidence="1">
    <location>
        <begin position="319"/>
        <end position="339"/>
    </location>
</feature>
<dbReference type="OrthoDB" id="5891381at2759"/>
<reference evidence="2" key="1">
    <citation type="journal article" date="2020" name="Ecol. Evol.">
        <title>Genome structure and content of the rice root-knot nematode (Meloidogyne graminicola).</title>
        <authorList>
            <person name="Phan N.T."/>
            <person name="Danchin E.G.J."/>
            <person name="Klopp C."/>
            <person name="Perfus-Barbeoch L."/>
            <person name="Kozlowski D.K."/>
            <person name="Koutsovoulos G.D."/>
            <person name="Lopez-Roques C."/>
            <person name="Bouchez O."/>
            <person name="Zahm M."/>
            <person name="Besnard G."/>
            <person name="Bellafiore S."/>
        </authorList>
    </citation>
    <scope>NUCLEOTIDE SEQUENCE</scope>
    <source>
        <strain evidence="2">VN-18</strain>
    </source>
</reference>